<feature type="non-terminal residue" evidence="18">
    <location>
        <position position="1"/>
    </location>
</feature>
<dbReference type="InterPro" id="IPR038256">
    <property type="entry name" value="Pol_alpha_znc_sf"/>
</dbReference>
<dbReference type="GO" id="GO:0000166">
    <property type="term" value="F:nucleotide binding"/>
    <property type="evidence" value="ECO:0007669"/>
    <property type="project" value="InterPro"/>
</dbReference>
<proteinExistence type="inferred from homology"/>
<dbReference type="SMART" id="SM00486">
    <property type="entry name" value="POLBc"/>
    <property type="match status" value="1"/>
</dbReference>
<keyword evidence="4 14" id="KW-0548">Nucleotidyltransferase</keyword>
<dbReference type="InterPro" id="IPR012337">
    <property type="entry name" value="RNaseH-like_sf"/>
</dbReference>
<dbReference type="GO" id="GO:0005634">
    <property type="term" value="C:nucleus"/>
    <property type="evidence" value="ECO:0007669"/>
    <property type="project" value="UniProtKB-SubCell"/>
</dbReference>
<dbReference type="Pfam" id="PF08996">
    <property type="entry name" value="zf-DNA_Pol"/>
    <property type="match status" value="1"/>
</dbReference>
<dbReference type="EC" id="2.7.7.7" evidence="14"/>
<dbReference type="PROSITE" id="PS00116">
    <property type="entry name" value="DNA_POLYMERASE_B"/>
    <property type="match status" value="1"/>
</dbReference>
<dbReference type="OrthoDB" id="6755010at2759"/>
<dbReference type="NCBIfam" id="TIGR00592">
    <property type="entry name" value="pol2"/>
    <property type="match status" value="1"/>
</dbReference>
<dbReference type="GO" id="GO:1902975">
    <property type="term" value="P:mitotic DNA replication initiation"/>
    <property type="evidence" value="ECO:0007669"/>
    <property type="project" value="InterPro"/>
</dbReference>
<comment type="catalytic activity">
    <reaction evidence="12 14">
        <text>DNA(n) + a 2'-deoxyribonucleoside 5'-triphosphate = DNA(n+1) + diphosphate</text>
        <dbReference type="Rhea" id="RHEA:22508"/>
        <dbReference type="Rhea" id="RHEA-COMP:17339"/>
        <dbReference type="Rhea" id="RHEA-COMP:17340"/>
        <dbReference type="ChEBI" id="CHEBI:33019"/>
        <dbReference type="ChEBI" id="CHEBI:61560"/>
        <dbReference type="ChEBI" id="CHEBI:173112"/>
        <dbReference type="EC" id="2.7.7.7"/>
    </reaction>
</comment>
<keyword evidence="8" id="KW-0862">Zinc</keyword>
<dbReference type="InterPro" id="IPR006172">
    <property type="entry name" value="DNA-dir_DNA_pol_B"/>
</dbReference>
<dbReference type="InterPro" id="IPR006134">
    <property type="entry name" value="DNA-dir_DNA_pol_B_multi_dom"/>
</dbReference>
<dbReference type="Gene3D" id="1.10.287.690">
    <property type="entry name" value="Helix hairpin bin"/>
    <property type="match status" value="1"/>
</dbReference>
<evidence type="ECO:0000256" key="10">
    <source>
        <dbReference type="ARBA" id="ARBA00023125"/>
    </source>
</evidence>
<evidence type="ECO:0000259" key="17">
    <source>
        <dbReference type="Pfam" id="PF08996"/>
    </source>
</evidence>
<keyword evidence="11" id="KW-0539">Nucleus</keyword>
<comment type="similarity">
    <text evidence="2 14">Belongs to the DNA polymerase type-B family.</text>
</comment>
<dbReference type="Gene3D" id="3.30.420.10">
    <property type="entry name" value="Ribonuclease H-like superfamily/Ribonuclease H"/>
    <property type="match status" value="1"/>
</dbReference>
<evidence type="ECO:0000256" key="2">
    <source>
        <dbReference type="ARBA" id="ARBA00005755"/>
    </source>
</evidence>
<evidence type="ECO:0000256" key="7">
    <source>
        <dbReference type="ARBA" id="ARBA00022771"/>
    </source>
</evidence>
<dbReference type="FunFam" id="1.10.287.690:FF:000004">
    <property type="entry name" value="DNA polymerase"/>
    <property type="match status" value="1"/>
</dbReference>
<evidence type="ECO:0000256" key="5">
    <source>
        <dbReference type="ARBA" id="ARBA00022705"/>
    </source>
</evidence>
<comment type="caution">
    <text evidence="18">The sequence shown here is derived from an EMBL/GenBank/DDBJ whole genome shotgun (WGS) entry which is preliminary data.</text>
</comment>
<dbReference type="AlphaFoldDB" id="A0A0K9NN43"/>
<dbReference type="InterPro" id="IPR045846">
    <property type="entry name" value="POLBc_alpha"/>
</dbReference>
<dbReference type="InterPro" id="IPR023211">
    <property type="entry name" value="DNA_pol_palm_dom_sf"/>
</dbReference>
<feature type="domain" description="Zinc finger DNA-directed DNA polymerase family B alpha" evidence="17">
    <location>
        <begin position="718"/>
        <end position="924"/>
    </location>
</feature>
<evidence type="ECO:0000256" key="4">
    <source>
        <dbReference type="ARBA" id="ARBA00022695"/>
    </source>
</evidence>
<evidence type="ECO:0000256" key="13">
    <source>
        <dbReference type="ARBA" id="ARBA00054627"/>
    </source>
</evidence>
<evidence type="ECO:0000256" key="6">
    <source>
        <dbReference type="ARBA" id="ARBA00022723"/>
    </source>
</evidence>
<dbReference type="SUPFAM" id="SSF53098">
    <property type="entry name" value="Ribonuclease H-like"/>
    <property type="match status" value="1"/>
</dbReference>
<feature type="domain" description="DNA-directed DNA polymerase family B multifunctional" evidence="15">
    <location>
        <begin position="225"/>
        <end position="677"/>
    </location>
</feature>
<dbReference type="Gene3D" id="3.90.1600.10">
    <property type="entry name" value="Palm domain of DNA polymerase"/>
    <property type="match status" value="1"/>
</dbReference>
<evidence type="ECO:0000313" key="18">
    <source>
        <dbReference type="EMBL" id="KMZ58033.1"/>
    </source>
</evidence>
<dbReference type="PRINTS" id="PR00106">
    <property type="entry name" value="DNAPOLB"/>
</dbReference>
<keyword evidence="6" id="KW-0479">Metal-binding</keyword>
<dbReference type="Pfam" id="PF00136">
    <property type="entry name" value="DNA_pol_B"/>
    <property type="match status" value="1"/>
</dbReference>
<dbReference type="InterPro" id="IPR006133">
    <property type="entry name" value="DNA-dir_DNA_pol_B_exonuc"/>
</dbReference>
<dbReference type="FunFam" id="1.10.132.60:FF:000004">
    <property type="entry name" value="DNA polymerase"/>
    <property type="match status" value="1"/>
</dbReference>
<organism evidence="18 19">
    <name type="scientific">Zostera marina</name>
    <name type="common">Eelgrass</name>
    <dbReference type="NCBI Taxonomy" id="29655"/>
    <lineage>
        <taxon>Eukaryota</taxon>
        <taxon>Viridiplantae</taxon>
        <taxon>Streptophyta</taxon>
        <taxon>Embryophyta</taxon>
        <taxon>Tracheophyta</taxon>
        <taxon>Spermatophyta</taxon>
        <taxon>Magnoliopsida</taxon>
        <taxon>Liliopsida</taxon>
        <taxon>Zosteraceae</taxon>
        <taxon>Zostera</taxon>
    </lineage>
</organism>
<dbReference type="InterPro" id="IPR036397">
    <property type="entry name" value="RNaseH_sf"/>
</dbReference>
<evidence type="ECO:0000313" key="19">
    <source>
        <dbReference type="Proteomes" id="UP000036987"/>
    </source>
</evidence>
<accession>A0A0K9NN43</accession>
<dbReference type="FunFam" id="1.10.3200.20:FF:000003">
    <property type="entry name" value="DNA polymerase"/>
    <property type="match status" value="1"/>
</dbReference>
<keyword evidence="5 14" id="KW-0235">DNA replication</keyword>
<reference evidence="19" key="1">
    <citation type="journal article" date="2016" name="Nature">
        <title>The genome of the seagrass Zostera marina reveals angiosperm adaptation to the sea.</title>
        <authorList>
            <person name="Olsen J.L."/>
            <person name="Rouze P."/>
            <person name="Verhelst B."/>
            <person name="Lin Y.-C."/>
            <person name="Bayer T."/>
            <person name="Collen J."/>
            <person name="Dattolo E."/>
            <person name="De Paoli E."/>
            <person name="Dittami S."/>
            <person name="Maumus F."/>
            <person name="Michel G."/>
            <person name="Kersting A."/>
            <person name="Lauritano C."/>
            <person name="Lohaus R."/>
            <person name="Toepel M."/>
            <person name="Tonon T."/>
            <person name="Vanneste K."/>
            <person name="Amirebrahimi M."/>
            <person name="Brakel J."/>
            <person name="Bostroem C."/>
            <person name="Chovatia M."/>
            <person name="Grimwood J."/>
            <person name="Jenkins J.W."/>
            <person name="Jueterbock A."/>
            <person name="Mraz A."/>
            <person name="Stam W.T."/>
            <person name="Tice H."/>
            <person name="Bornberg-Bauer E."/>
            <person name="Green P.J."/>
            <person name="Pearson G.A."/>
            <person name="Procaccini G."/>
            <person name="Duarte C.M."/>
            <person name="Schmutz J."/>
            <person name="Reusch T.B.H."/>
            <person name="Van de Peer Y."/>
        </authorList>
    </citation>
    <scope>NUCLEOTIDE SEQUENCE [LARGE SCALE GENOMIC DNA]</scope>
    <source>
        <strain evidence="19">cv. Finnish</strain>
    </source>
</reference>
<dbReference type="EMBL" id="LFYR01001978">
    <property type="protein sequence ID" value="KMZ58033.1"/>
    <property type="molecule type" value="Genomic_DNA"/>
</dbReference>
<dbReference type="GO" id="GO:0003887">
    <property type="term" value="F:DNA-directed DNA polymerase activity"/>
    <property type="evidence" value="ECO:0007669"/>
    <property type="project" value="UniProtKB-KW"/>
</dbReference>
<dbReference type="GO" id="GO:0003677">
    <property type="term" value="F:DNA binding"/>
    <property type="evidence" value="ECO:0007669"/>
    <property type="project" value="UniProtKB-KW"/>
</dbReference>
<keyword evidence="19" id="KW-1185">Reference proteome</keyword>
<comment type="subcellular location">
    <subcellularLocation>
        <location evidence="1">Nucleus</location>
    </subcellularLocation>
</comment>
<dbReference type="InterPro" id="IPR015088">
    <property type="entry name" value="Znf_DNA-dir_DNA_pol_B_alpha"/>
</dbReference>
<dbReference type="FunFam" id="3.30.420.10:FF:000043">
    <property type="entry name" value="DNA polymerase"/>
    <property type="match status" value="1"/>
</dbReference>
<protein>
    <recommendedName>
        <fullName evidence="14">DNA polymerase</fullName>
        <ecNumber evidence="14">2.7.7.7</ecNumber>
    </recommendedName>
</protein>
<dbReference type="Gene3D" id="1.10.132.60">
    <property type="entry name" value="DNA polymerase family B, C-terminal domain"/>
    <property type="match status" value="1"/>
</dbReference>
<keyword evidence="10 14" id="KW-0238">DNA-binding</keyword>
<keyword evidence="7" id="KW-0863">Zinc-finger</keyword>
<evidence type="ECO:0000256" key="3">
    <source>
        <dbReference type="ARBA" id="ARBA00022679"/>
    </source>
</evidence>
<dbReference type="CDD" id="cd05776">
    <property type="entry name" value="DNA_polB_alpha_exo"/>
    <property type="match status" value="1"/>
</dbReference>
<evidence type="ECO:0000256" key="1">
    <source>
        <dbReference type="ARBA" id="ARBA00004123"/>
    </source>
</evidence>
<dbReference type="CDD" id="cd05532">
    <property type="entry name" value="POLBc_alpha"/>
    <property type="match status" value="1"/>
</dbReference>
<dbReference type="PANTHER" id="PTHR45861">
    <property type="entry name" value="DNA POLYMERASE ALPHA CATALYTIC SUBUNIT"/>
    <property type="match status" value="1"/>
</dbReference>
<dbReference type="Gene3D" id="1.10.3200.20">
    <property type="entry name" value="DNA Polymerase alpha, zinc finger"/>
    <property type="match status" value="1"/>
</dbReference>
<dbReference type="SUPFAM" id="SSF56672">
    <property type="entry name" value="DNA/RNA polymerases"/>
    <property type="match status" value="1"/>
</dbReference>
<evidence type="ECO:0000256" key="8">
    <source>
        <dbReference type="ARBA" id="ARBA00022833"/>
    </source>
</evidence>
<evidence type="ECO:0000259" key="15">
    <source>
        <dbReference type="Pfam" id="PF00136"/>
    </source>
</evidence>
<dbReference type="InterPro" id="IPR043502">
    <property type="entry name" value="DNA/RNA_pol_sf"/>
</dbReference>
<name>A0A0K9NN43_ZOSMR</name>
<dbReference type="InterPro" id="IPR017964">
    <property type="entry name" value="DNA-dir_DNA_pol_B_CS"/>
</dbReference>
<dbReference type="STRING" id="29655.A0A0K9NN43"/>
<feature type="domain" description="DNA-directed DNA polymerase family B exonuclease" evidence="16">
    <location>
        <begin position="37"/>
        <end position="160"/>
    </location>
</feature>
<dbReference type="Proteomes" id="UP000036987">
    <property type="component" value="Unassembled WGS sequence"/>
</dbReference>
<dbReference type="InterPro" id="IPR042087">
    <property type="entry name" value="DNA_pol_B_thumb"/>
</dbReference>
<dbReference type="GO" id="GO:0008270">
    <property type="term" value="F:zinc ion binding"/>
    <property type="evidence" value="ECO:0007669"/>
    <property type="project" value="UniProtKB-KW"/>
</dbReference>
<evidence type="ECO:0000256" key="9">
    <source>
        <dbReference type="ARBA" id="ARBA00022932"/>
    </source>
</evidence>
<evidence type="ECO:0000259" key="16">
    <source>
        <dbReference type="Pfam" id="PF03104"/>
    </source>
</evidence>
<keyword evidence="9 14" id="KW-0239">DNA-directed DNA polymerase</keyword>
<gene>
    <name evidence="18" type="ORF">ZOSMA_7G00610</name>
</gene>
<dbReference type="Pfam" id="PF03104">
    <property type="entry name" value="DNA_pol_B_exo1"/>
    <property type="match status" value="1"/>
</dbReference>
<evidence type="ECO:0000256" key="14">
    <source>
        <dbReference type="RuleBase" id="RU000442"/>
    </source>
</evidence>
<dbReference type="PANTHER" id="PTHR45861:SF1">
    <property type="entry name" value="DNA POLYMERASE ALPHA CATALYTIC SUBUNIT"/>
    <property type="match status" value="1"/>
</dbReference>
<keyword evidence="3 14" id="KW-0808">Transferase</keyword>
<comment type="function">
    <text evidence="13">Polymerase alpha in a complex with DNA primase is a replicative polymerase.</text>
</comment>
<evidence type="ECO:0000256" key="11">
    <source>
        <dbReference type="ARBA" id="ARBA00023242"/>
    </source>
</evidence>
<evidence type="ECO:0000256" key="12">
    <source>
        <dbReference type="ARBA" id="ARBA00049244"/>
    </source>
</evidence>
<sequence>IDGPMTASELRRSGILSSFTILRKLEGGILPLGFMKKVDDKKIKDGMNALIVEHSERALLNCLMNKLCKLDTDVLVGHNISGFDLDVLLHRSQACKVPSGVWSRIGRLKRSMMPKLTKGTTLYGSGASPGIMSCIAGRLLCDTYLCSRDLLKEASYSLTELSRTQLNKNREEIAPHDIPAKFQSSESLLQLIDCGETDAWLSLELMFHLSILPLTRQLTNISGNLWGKTMQGARAQRVEYLLLHAFHAKKYIVPDKSIGTSKSSIATKKRLASADVENRNDLHTDEHTEQVKSKKGPAYAGGLVLEPKKGLYDKFVLLLDFNSLYPSIIQEYNLCFTTIERSLDGLPSCLPSSTITGVLPELLKNLVERRKMVKSWLKTASGLKAQQFDIQQQALKLTANSLYGCLGFTNSRFYAKPIAELITSQGRDILQSTVDLVQNVLNLEVIYGDTDSIMIYSGLDDITKARIMAAKVIQEVNKKYRRLEIDLDGIYKRMLLLKKKKYAAVKVQFKDGKPYEVIERKGLDIVRRDWSLLAKESGEMCLCQILSGGSCDDVVETIHSYLMKVQQDMRNGEIELEKYVIRKTLTKSPEEYPDGRNQAHVQVALRMKQSGFSTGCSAGDTISYVICCVQGAISNSGGIAERARHPDELKTNNGNWIIDIEYYLSQQIHPVVSRLCAFIQGTDPARLADCLGLDASKFQHKTFESISNDPSSVLASVLDADDRYHGCEPLRLTCQSCSSSFDCPPILTFFSTSRDSTAMDFENNKETNNDFWRRFCCPRCPEDTEGSKITSAMIANQVKRQAENLISLYYKGIMICDDEMCKHTTRSLNLCVLGDSERGTVCPNYPQCNGHLRKQYTEAEVYKQLSYFCHIFDAKHCIEKLDSNRRVLFEKELKRIYPMINLAFATAQKIRDRCSYGWVQLNDLSVSV</sequence>